<dbReference type="SUPFAM" id="SSF53597">
    <property type="entry name" value="Dihydrofolate reductase-like"/>
    <property type="match status" value="1"/>
</dbReference>
<comment type="caution">
    <text evidence="3">The sequence shown here is derived from an EMBL/GenBank/DDBJ whole genome shotgun (WGS) entry which is preliminary data.</text>
</comment>
<evidence type="ECO:0000313" key="4">
    <source>
        <dbReference type="Proteomes" id="UP000230790"/>
    </source>
</evidence>
<reference evidence="3 4" key="1">
    <citation type="submission" date="2017-11" db="EMBL/GenBank/DDBJ databases">
        <title>Evolution of Phototrophy in the Chloroflexi Phylum Driven by Horizontal Gene Transfer.</title>
        <authorList>
            <person name="Ward L.M."/>
            <person name="Hemp J."/>
            <person name="Shih P.M."/>
            <person name="Mcglynn S.E."/>
            <person name="Fischer W."/>
        </authorList>
    </citation>
    <scope>NUCLEOTIDE SEQUENCE [LARGE SCALE GENOMIC DNA]</scope>
    <source>
        <strain evidence="3">JP3_7</strain>
    </source>
</reference>
<name>A0A2M8QDD2_9CHLR</name>
<dbReference type="Proteomes" id="UP000230790">
    <property type="component" value="Unassembled WGS sequence"/>
</dbReference>
<protein>
    <recommendedName>
        <fullName evidence="2">Bacterial bifunctional deaminase-reductase C-terminal domain-containing protein</fullName>
    </recommendedName>
</protein>
<organism evidence="3 4">
    <name type="scientific">Candidatus Thermofonsia Clade 3 bacterium</name>
    <dbReference type="NCBI Taxonomy" id="2364212"/>
    <lineage>
        <taxon>Bacteria</taxon>
        <taxon>Bacillati</taxon>
        <taxon>Chloroflexota</taxon>
        <taxon>Candidatus Thermofontia</taxon>
        <taxon>Candidatus Thermofonsia Clade 3</taxon>
    </lineage>
</organism>
<dbReference type="GO" id="GO:0009231">
    <property type="term" value="P:riboflavin biosynthetic process"/>
    <property type="evidence" value="ECO:0007669"/>
    <property type="project" value="InterPro"/>
</dbReference>
<dbReference type="InterPro" id="IPR024072">
    <property type="entry name" value="DHFR-like_dom_sf"/>
</dbReference>
<proteinExistence type="predicted"/>
<dbReference type="InterPro" id="IPR002734">
    <property type="entry name" value="RibDG_C"/>
</dbReference>
<dbReference type="Pfam" id="PF01872">
    <property type="entry name" value="RibD_C"/>
    <property type="match status" value="1"/>
</dbReference>
<evidence type="ECO:0000259" key="2">
    <source>
        <dbReference type="Pfam" id="PF01872"/>
    </source>
</evidence>
<dbReference type="GO" id="GO:0008703">
    <property type="term" value="F:5-amino-6-(5-phosphoribosylamino)uracil reductase activity"/>
    <property type="evidence" value="ECO:0007669"/>
    <property type="project" value="InterPro"/>
</dbReference>
<dbReference type="Gene3D" id="3.40.430.10">
    <property type="entry name" value="Dihydrofolate Reductase, subunit A"/>
    <property type="match status" value="1"/>
</dbReference>
<evidence type="ECO:0000313" key="3">
    <source>
        <dbReference type="EMBL" id="PJF47778.1"/>
    </source>
</evidence>
<feature type="domain" description="Bacterial bifunctional deaminase-reductase C-terminal" evidence="2">
    <location>
        <begin position="2"/>
        <end position="80"/>
    </location>
</feature>
<feature type="region of interest" description="Disordered" evidence="1">
    <location>
        <begin position="104"/>
        <end position="126"/>
    </location>
</feature>
<gene>
    <name evidence="3" type="ORF">CUN48_06770</name>
</gene>
<sequence length="126" mass="14591">MRKVIYSMLVSLDGYIEGPDGMFDWATPDEALHQHFNEVEREAGVHLYGRRLYEMMRYWETADTNPGSSAVEREYARLWQQVPTITSGVVLLRYAPPRIDADAVAHQDKLPADQQAARQRRQEAQR</sequence>
<accession>A0A2M8QDD2</accession>
<dbReference type="EMBL" id="PGTN01000035">
    <property type="protein sequence ID" value="PJF47778.1"/>
    <property type="molecule type" value="Genomic_DNA"/>
</dbReference>
<evidence type="ECO:0000256" key="1">
    <source>
        <dbReference type="SAM" id="MobiDB-lite"/>
    </source>
</evidence>
<dbReference type="AlphaFoldDB" id="A0A2M8QDD2"/>